<evidence type="ECO:0000256" key="6">
    <source>
        <dbReference type="SAM" id="Phobius"/>
    </source>
</evidence>
<keyword evidence="2 5" id="KW-0489">Methyltransferase</keyword>
<dbReference type="HAMAP" id="MF_01813">
    <property type="entry name" value="MenG_UbiE_methyltr"/>
    <property type="match status" value="1"/>
</dbReference>
<sequence length="278" mass="32198">MKLGVYTDRFAIGFLQNTSCHQQTLSNHFIKVMSKFQMPGADVKASFVRENFDKIANQYDRFNDWNSFLLHRVWKNRLVREMEENLSDRLQVMDLCCGTGDISVRMGNSPQVNHITCVDFSENMLEIAKVRLRKQIEKGRVRFEIGNATELKNFRDFQFDAVSIGFGLRNVDDLPKAIGEIFRILKPGGLFLNLDVGKVKNPWIRLIANFYFFKVVPILGYILWGGKNEMFDYLPVSSLSYPDQESFKSILEKLGFQEVRYKNFVFGNAVLHIAKKPL</sequence>
<keyword evidence="4 5" id="KW-0949">S-adenosyl-L-methionine</keyword>
<keyword evidence="1 5" id="KW-0474">Menaquinone biosynthesis</keyword>
<comment type="similarity">
    <text evidence="5">Belongs to the class I-like SAM-binding methyltransferase superfamily. MenG/UbiE family.</text>
</comment>
<dbReference type="PATRIC" id="fig|758847.3.peg.1555"/>
<dbReference type="GO" id="GO:0043770">
    <property type="term" value="F:demethylmenaquinone methyltransferase activity"/>
    <property type="evidence" value="ECO:0007669"/>
    <property type="project" value="UniProtKB-UniRule"/>
</dbReference>
<keyword evidence="6" id="KW-1133">Transmembrane helix</keyword>
<evidence type="ECO:0000256" key="1">
    <source>
        <dbReference type="ARBA" id="ARBA00022428"/>
    </source>
</evidence>
<comment type="function">
    <text evidence="5">Methyltransferase required for the conversion of demethylmenaquinol (DMKH2) to menaquinol (MKH2).</text>
</comment>
<dbReference type="CDD" id="cd02440">
    <property type="entry name" value="AdoMet_MTases"/>
    <property type="match status" value="1"/>
</dbReference>
<organism evidence="7 8">
    <name type="scientific">Leptospira santarosai serovar Shermani str. LT 821</name>
    <dbReference type="NCBI Taxonomy" id="758847"/>
    <lineage>
        <taxon>Bacteria</taxon>
        <taxon>Pseudomonadati</taxon>
        <taxon>Spirochaetota</taxon>
        <taxon>Spirochaetia</taxon>
        <taxon>Leptospirales</taxon>
        <taxon>Leptospiraceae</taxon>
        <taxon>Leptospira</taxon>
    </lineage>
</organism>
<dbReference type="KEGG" id="lst:LSS_07399"/>
<feature type="binding site" evidence="5">
    <location>
        <position position="119"/>
    </location>
    <ligand>
        <name>S-adenosyl-L-methionine</name>
        <dbReference type="ChEBI" id="CHEBI:59789"/>
    </ligand>
</feature>
<reference evidence="7 8" key="2">
    <citation type="journal article" date="2014" name="Emerg. Microbes Infect.">
        <title>Potential impact on kidney infection: a whole-genome analysis of Leptospira santarosai serovar Shermani.</title>
        <authorList>
            <person name="Chou L.F."/>
            <person name="Chen T.W."/>
            <person name="Ko Y.C."/>
            <person name="Pan M.J."/>
            <person name="Tian Y.C."/>
            <person name="Chiu C.H."/>
            <person name="Tang P."/>
            <person name="Hung C.C."/>
            <person name="Yang C.W."/>
        </authorList>
    </citation>
    <scope>NUCLEOTIDE SEQUENCE</scope>
    <source>
        <strain evidence="7 8">LT 821</strain>
    </source>
</reference>
<dbReference type="UniPathway" id="UPA00079">
    <property type="reaction ID" value="UER00169"/>
</dbReference>
<dbReference type="EMBL" id="CP006695">
    <property type="protein sequence ID" value="EKT87418.1"/>
    <property type="molecule type" value="Genomic_DNA"/>
</dbReference>
<dbReference type="AlphaFoldDB" id="K8Y1B4"/>
<evidence type="ECO:0000313" key="7">
    <source>
        <dbReference type="EMBL" id="EKT87418.1"/>
    </source>
</evidence>
<feature type="transmembrane region" description="Helical" evidence="6">
    <location>
        <begin position="203"/>
        <end position="224"/>
    </location>
</feature>
<dbReference type="NCBIfam" id="TIGR01934">
    <property type="entry name" value="MenG_MenH_UbiE"/>
    <property type="match status" value="1"/>
</dbReference>
<name>K8Y1B4_9LEPT</name>
<dbReference type="InterPro" id="IPR023576">
    <property type="entry name" value="UbiE/COQ5_MeTrFase_CS"/>
</dbReference>
<dbReference type="Proteomes" id="UP000035800">
    <property type="component" value="Chromosome II"/>
</dbReference>
<dbReference type="PROSITE" id="PS01183">
    <property type="entry name" value="UBIE_1"/>
    <property type="match status" value="1"/>
</dbReference>
<protein>
    <recommendedName>
        <fullName evidence="5">Demethylmenaquinone methyltransferase</fullName>
        <ecNumber evidence="5">2.1.1.163</ecNumber>
    </recommendedName>
</protein>
<dbReference type="GO" id="GO:0032259">
    <property type="term" value="P:methylation"/>
    <property type="evidence" value="ECO:0007669"/>
    <property type="project" value="UniProtKB-KW"/>
</dbReference>
<evidence type="ECO:0000256" key="2">
    <source>
        <dbReference type="ARBA" id="ARBA00022603"/>
    </source>
</evidence>
<dbReference type="Pfam" id="PF01209">
    <property type="entry name" value="Ubie_methyltran"/>
    <property type="match status" value="1"/>
</dbReference>
<keyword evidence="6" id="KW-0472">Membrane</keyword>
<comment type="caution">
    <text evidence="5">Lacks conserved residue(s) required for the propagation of feature annotation.</text>
</comment>
<dbReference type="InterPro" id="IPR004033">
    <property type="entry name" value="UbiE/COQ5_MeTrFase"/>
</dbReference>
<dbReference type="InterPro" id="IPR029063">
    <property type="entry name" value="SAM-dependent_MTases_sf"/>
</dbReference>
<dbReference type="GO" id="GO:0009234">
    <property type="term" value="P:menaquinone biosynthetic process"/>
    <property type="evidence" value="ECO:0007669"/>
    <property type="project" value="UniProtKB-UniRule"/>
</dbReference>
<dbReference type="SUPFAM" id="SSF53335">
    <property type="entry name" value="S-adenosyl-L-methionine-dependent methyltransferases"/>
    <property type="match status" value="1"/>
</dbReference>
<evidence type="ECO:0000256" key="3">
    <source>
        <dbReference type="ARBA" id="ARBA00022679"/>
    </source>
</evidence>
<gene>
    <name evidence="5" type="primary">menG</name>
    <name evidence="7" type="ORF">LSS_07399</name>
</gene>
<feature type="binding site" evidence="5">
    <location>
        <position position="99"/>
    </location>
    <ligand>
        <name>S-adenosyl-L-methionine</name>
        <dbReference type="ChEBI" id="CHEBI:59789"/>
    </ligand>
</feature>
<dbReference type="PANTHER" id="PTHR43591">
    <property type="entry name" value="METHYLTRANSFERASE"/>
    <property type="match status" value="1"/>
</dbReference>
<keyword evidence="3 5" id="KW-0808">Transferase</keyword>
<reference evidence="7 8" key="1">
    <citation type="journal article" date="2012" name="Gene">
        <title>Sequence of Leptospira santarosai serovar Shermani genome and prediction of virulence-associated genes.</title>
        <authorList>
            <person name="Chou L.F."/>
            <person name="Chen Y.T."/>
            <person name="Lu C.W."/>
            <person name="Ko Y.C."/>
            <person name="Tang C.Y."/>
            <person name="Pan M.J."/>
            <person name="Tian Y.C."/>
            <person name="Chiu C.H."/>
            <person name="Hung C.C."/>
            <person name="Yang C.W."/>
        </authorList>
    </citation>
    <scope>NUCLEOTIDE SEQUENCE [LARGE SCALE GENOMIC DNA]</scope>
    <source>
        <strain evidence="7">LT 821</strain>
    </source>
</reference>
<evidence type="ECO:0000313" key="8">
    <source>
        <dbReference type="Proteomes" id="UP000035800"/>
    </source>
</evidence>
<dbReference type="PANTHER" id="PTHR43591:SF24">
    <property type="entry name" value="2-METHOXY-6-POLYPRENYL-1,4-BENZOQUINOL METHYLASE, MITOCHONDRIAL"/>
    <property type="match status" value="1"/>
</dbReference>
<evidence type="ECO:0000256" key="5">
    <source>
        <dbReference type="HAMAP-Rule" id="MF_01813"/>
    </source>
</evidence>
<dbReference type="STRING" id="758847.LSS_07399"/>
<accession>K8Y1B4</accession>
<dbReference type="EC" id="2.1.1.163" evidence="5"/>
<dbReference type="PROSITE" id="PS51608">
    <property type="entry name" value="SAM_MT_UBIE"/>
    <property type="match status" value="1"/>
</dbReference>
<proteinExistence type="inferred from homology"/>
<feature type="binding site" evidence="5">
    <location>
        <begin position="147"/>
        <end position="148"/>
    </location>
    <ligand>
        <name>S-adenosyl-L-methionine</name>
        <dbReference type="ChEBI" id="CHEBI:59789"/>
    </ligand>
</feature>
<evidence type="ECO:0000256" key="4">
    <source>
        <dbReference type="ARBA" id="ARBA00022691"/>
    </source>
</evidence>
<comment type="pathway">
    <text evidence="5">Quinol/quinone metabolism; menaquinone biosynthesis; menaquinol from 1,4-dihydroxy-2-naphthoate: step 2/2.</text>
</comment>
<dbReference type="Gene3D" id="3.40.50.150">
    <property type="entry name" value="Vaccinia Virus protein VP39"/>
    <property type="match status" value="1"/>
</dbReference>
<keyword evidence="6" id="KW-0812">Transmembrane</keyword>
<comment type="catalytic activity">
    <reaction evidence="5">
        <text>a 2-demethylmenaquinol + S-adenosyl-L-methionine = a menaquinol + S-adenosyl-L-homocysteine + H(+)</text>
        <dbReference type="Rhea" id="RHEA:42640"/>
        <dbReference type="Rhea" id="RHEA-COMP:9539"/>
        <dbReference type="Rhea" id="RHEA-COMP:9563"/>
        <dbReference type="ChEBI" id="CHEBI:15378"/>
        <dbReference type="ChEBI" id="CHEBI:18151"/>
        <dbReference type="ChEBI" id="CHEBI:55437"/>
        <dbReference type="ChEBI" id="CHEBI:57856"/>
        <dbReference type="ChEBI" id="CHEBI:59789"/>
        <dbReference type="EC" id="2.1.1.163"/>
    </reaction>
</comment>